<name>A0A3N4MCG0_9BACT</name>
<evidence type="ECO:0000313" key="1">
    <source>
        <dbReference type="EMBL" id="RPD41534.1"/>
    </source>
</evidence>
<proteinExistence type="predicted"/>
<dbReference type="Proteomes" id="UP000279089">
    <property type="component" value="Unassembled WGS sequence"/>
</dbReference>
<sequence>MVTRYENDEKMQHFDVNNYVKIKYFRILALSSGLLGKPGNFIIYIKRPFLLPGSTIIYACLLMVEN</sequence>
<evidence type="ECO:0000313" key="2">
    <source>
        <dbReference type="Proteomes" id="UP000279089"/>
    </source>
</evidence>
<comment type="caution">
    <text evidence="1">The sequence shown here is derived from an EMBL/GenBank/DDBJ whole genome shotgun (WGS) entry which is preliminary data.</text>
</comment>
<protein>
    <submittedName>
        <fullName evidence="1">Uncharacterized protein</fullName>
    </submittedName>
</protein>
<gene>
    <name evidence="1" type="ORF">EG028_09495</name>
</gene>
<accession>A0A3N4MCG0</accession>
<organism evidence="1 2">
    <name type="scientific">Chitinophaga barathri</name>
    <dbReference type="NCBI Taxonomy" id="1647451"/>
    <lineage>
        <taxon>Bacteria</taxon>
        <taxon>Pseudomonadati</taxon>
        <taxon>Bacteroidota</taxon>
        <taxon>Chitinophagia</taxon>
        <taxon>Chitinophagales</taxon>
        <taxon>Chitinophagaceae</taxon>
        <taxon>Chitinophaga</taxon>
    </lineage>
</organism>
<dbReference type="EMBL" id="RMBX01000004">
    <property type="protein sequence ID" value="RPD41534.1"/>
    <property type="molecule type" value="Genomic_DNA"/>
</dbReference>
<keyword evidence="2" id="KW-1185">Reference proteome</keyword>
<reference evidence="2" key="1">
    <citation type="submission" date="2018-11" db="EMBL/GenBank/DDBJ databases">
        <title>Chitinophaga lutea sp.nov., isolate from arsenic contaminated soil.</title>
        <authorList>
            <person name="Zong Y."/>
        </authorList>
    </citation>
    <scope>NUCLEOTIDE SEQUENCE [LARGE SCALE GENOMIC DNA]</scope>
    <source>
        <strain evidence="2">YLT18</strain>
    </source>
</reference>
<dbReference type="AlphaFoldDB" id="A0A3N4MCG0"/>